<sequence>MNPQFNWRDMLRFDKMIAPTFLTIMYYIHVVVAMLLSLVVIFGGLNAGAYGGPLGMGGGVAVLIGFFSLVVSPFLIRLGYEILIVIFKIHTRLTSIDHQIRQPGAAQPPGPAPFPPVPTAPPAFVSPATPAFPPGGPDDEAPQSTTGFQVPHAVNRPLIPGADPAATEPFLQDFWPPEAASQTSGTTVPPLNVGELKSRMPNWPAAIAALIVLYAVIFPYAQIGFDVPFIGSIQGKAYAIKDTSLGMLAVLSTILMLVAAGGGLKWKIFLGGFGATLLLSLAALFSEGGIFSDISRIKTGIARAGSAAGSGFGQFIPEAERISGQMAANTPGASQFLSLGFYLFVLAMAFLGYWAFTGKYQEKGLMQS</sequence>
<proteinExistence type="predicted"/>
<dbReference type="EMBL" id="BAABEY010000025">
    <property type="protein sequence ID" value="GAA4440957.1"/>
    <property type="molecule type" value="Genomic_DNA"/>
</dbReference>
<keyword evidence="4" id="KW-1185">Reference proteome</keyword>
<feature type="transmembrane region" description="Helical" evidence="2">
    <location>
        <begin position="21"/>
        <end position="42"/>
    </location>
</feature>
<evidence type="ECO:0000313" key="4">
    <source>
        <dbReference type="Proteomes" id="UP001501508"/>
    </source>
</evidence>
<feature type="transmembrane region" description="Helical" evidence="2">
    <location>
        <begin position="54"/>
        <end position="76"/>
    </location>
</feature>
<evidence type="ECO:0000256" key="1">
    <source>
        <dbReference type="SAM" id="MobiDB-lite"/>
    </source>
</evidence>
<reference evidence="4" key="1">
    <citation type="journal article" date="2019" name="Int. J. Syst. Evol. Microbiol.">
        <title>The Global Catalogue of Microorganisms (GCM) 10K type strain sequencing project: providing services to taxonomists for standard genome sequencing and annotation.</title>
        <authorList>
            <consortium name="The Broad Institute Genomics Platform"/>
            <consortium name="The Broad Institute Genome Sequencing Center for Infectious Disease"/>
            <person name="Wu L."/>
            <person name="Ma J."/>
        </authorList>
    </citation>
    <scope>NUCLEOTIDE SEQUENCE [LARGE SCALE GENOMIC DNA]</scope>
    <source>
        <strain evidence="4">JCM 31920</strain>
    </source>
</reference>
<dbReference type="InterPro" id="IPR025557">
    <property type="entry name" value="DUF4282"/>
</dbReference>
<keyword evidence="2" id="KW-0472">Membrane</keyword>
<dbReference type="Proteomes" id="UP001501508">
    <property type="component" value="Unassembled WGS sequence"/>
</dbReference>
<feature type="transmembrane region" description="Helical" evidence="2">
    <location>
        <begin position="243"/>
        <end position="261"/>
    </location>
</feature>
<feature type="transmembrane region" description="Helical" evidence="2">
    <location>
        <begin position="336"/>
        <end position="356"/>
    </location>
</feature>
<name>A0ABP8LZE3_9BACT</name>
<accession>A0ABP8LZE3</accession>
<evidence type="ECO:0000256" key="2">
    <source>
        <dbReference type="SAM" id="Phobius"/>
    </source>
</evidence>
<protein>
    <submittedName>
        <fullName evidence="3">Uncharacterized protein</fullName>
    </submittedName>
</protein>
<gene>
    <name evidence="3" type="ORF">GCM10023091_25370</name>
</gene>
<dbReference type="Pfam" id="PF14110">
    <property type="entry name" value="DUF4282"/>
    <property type="match status" value="1"/>
</dbReference>
<feature type="transmembrane region" description="Helical" evidence="2">
    <location>
        <begin position="203"/>
        <end position="223"/>
    </location>
</feature>
<keyword evidence="2" id="KW-0812">Transmembrane</keyword>
<keyword evidence="2" id="KW-1133">Transmembrane helix</keyword>
<evidence type="ECO:0000313" key="3">
    <source>
        <dbReference type="EMBL" id="GAA4440957.1"/>
    </source>
</evidence>
<dbReference type="RefSeq" id="WP_345029680.1">
    <property type="nucleotide sequence ID" value="NZ_BAABEY010000025.1"/>
</dbReference>
<feature type="transmembrane region" description="Helical" evidence="2">
    <location>
        <begin position="268"/>
        <end position="286"/>
    </location>
</feature>
<comment type="caution">
    <text evidence="3">The sequence shown here is derived from an EMBL/GenBank/DDBJ whole genome shotgun (WGS) entry which is preliminary data.</text>
</comment>
<organism evidence="3 4">
    <name type="scientific">Ravibacter arvi</name>
    <dbReference type="NCBI Taxonomy" id="2051041"/>
    <lineage>
        <taxon>Bacteria</taxon>
        <taxon>Pseudomonadati</taxon>
        <taxon>Bacteroidota</taxon>
        <taxon>Cytophagia</taxon>
        <taxon>Cytophagales</taxon>
        <taxon>Spirosomataceae</taxon>
        <taxon>Ravibacter</taxon>
    </lineage>
</organism>
<feature type="region of interest" description="Disordered" evidence="1">
    <location>
        <begin position="125"/>
        <end position="148"/>
    </location>
</feature>